<accession>A0A8S3S4M9</accession>
<keyword evidence="3" id="KW-1185">Reference proteome</keyword>
<name>A0A8S3S4M9_MYTED</name>
<evidence type="ECO:0000256" key="1">
    <source>
        <dbReference type="SAM" id="MobiDB-lite"/>
    </source>
</evidence>
<feature type="compositionally biased region" description="Polar residues" evidence="1">
    <location>
        <begin position="19"/>
        <end position="29"/>
    </location>
</feature>
<reference evidence="2" key="1">
    <citation type="submission" date="2021-03" db="EMBL/GenBank/DDBJ databases">
        <authorList>
            <person name="Bekaert M."/>
        </authorList>
    </citation>
    <scope>NUCLEOTIDE SEQUENCE</scope>
</reference>
<proteinExistence type="predicted"/>
<dbReference type="EMBL" id="CAJPWZ010001349">
    <property type="protein sequence ID" value="CAG2213375.1"/>
    <property type="molecule type" value="Genomic_DNA"/>
</dbReference>
<dbReference type="AlphaFoldDB" id="A0A8S3S4M9"/>
<sequence length="226" mass="25752">MDNYSIDSLNSLGEHLVGQQKTASKTLTGQEDGHSTENNKVSELCNRSFEHINLENFIGFLTKKENVLIPGVKAIAEGTNDEPLNTLHWPHKQKLNIDHENLESITVNIDHMTEEEEKKCLYFYGWTIIGVRSDIKQMSENDDINKLDILNCLQKLGNDEICGAMHSGTPMFNFMVKQDTIQFFSFLDAVSLKLLDLDHLLSQKHDAVEIALEKLSKCKKLRKEFS</sequence>
<comment type="caution">
    <text evidence="2">The sequence shown here is derived from an EMBL/GenBank/DDBJ whole genome shotgun (WGS) entry which is preliminary data.</text>
</comment>
<evidence type="ECO:0000313" key="3">
    <source>
        <dbReference type="Proteomes" id="UP000683360"/>
    </source>
</evidence>
<evidence type="ECO:0000313" key="2">
    <source>
        <dbReference type="EMBL" id="CAG2213375.1"/>
    </source>
</evidence>
<dbReference type="Proteomes" id="UP000683360">
    <property type="component" value="Unassembled WGS sequence"/>
</dbReference>
<organism evidence="2 3">
    <name type="scientific">Mytilus edulis</name>
    <name type="common">Blue mussel</name>
    <dbReference type="NCBI Taxonomy" id="6550"/>
    <lineage>
        <taxon>Eukaryota</taxon>
        <taxon>Metazoa</taxon>
        <taxon>Spiralia</taxon>
        <taxon>Lophotrochozoa</taxon>
        <taxon>Mollusca</taxon>
        <taxon>Bivalvia</taxon>
        <taxon>Autobranchia</taxon>
        <taxon>Pteriomorphia</taxon>
        <taxon>Mytilida</taxon>
        <taxon>Mytiloidea</taxon>
        <taxon>Mytilidae</taxon>
        <taxon>Mytilinae</taxon>
        <taxon>Mytilus</taxon>
    </lineage>
</organism>
<gene>
    <name evidence="2" type="ORF">MEDL_27253</name>
</gene>
<feature type="region of interest" description="Disordered" evidence="1">
    <location>
        <begin position="18"/>
        <end position="38"/>
    </location>
</feature>
<protein>
    <submittedName>
        <fullName evidence="2">Uncharacterized protein</fullName>
    </submittedName>
</protein>